<proteinExistence type="predicted"/>
<dbReference type="SMART" id="SM00257">
    <property type="entry name" value="LysM"/>
    <property type="match status" value="2"/>
</dbReference>
<dbReference type="InterPro" id="IPR018392">
    <property type="entry name" value="LysM"/>
</dbReference>
<accession>A0AAI9K2B6</accession>
<comment type="caution">
    <text evidence="2">The sequence shown here is derived from an EMBL/GenBank/DDBJ whole genome shotgun (WGS) entry which is preliminary data.</text>
</comment>
<reference evidence="2" key="1">
    <citation type="submission" date="2020-06" db="EMBL/GenBank/DDBJ databases">
        <title>Characterization of fructooligosaccharide metabolism and fructooligosaccharide-degrading enzymes in human commensal butyrate producers.</title>
        <authorList>
            <person name="Tanno H."/>
            <person name="Fujii T."/>
            <person name="Hirano K."/>
            <person name="Maeno S."/>
            <person name="Tonozuka T."/>
            <person name="Sakamoto M."/>
            <person name="Ohkuma M."/>
            <person name="Tochio T."/>
            <person name="Endo A."/>
        </authorList>
    </citation>
    <scope>NUCLEOTIDE SEQUENCE</scope>
    <source>
        <strain evidence="2">JCM 31265</strain>
    </source>
</reference>
<dbReference type="Pfam" id="PF01476">
    <property type="entry name" value="LysM"/>
    <property type="match status" value="2"/>
</dbReference>
<dbReference type="Gene3D" id="3.10.350.10">
    <property type="entry name" value="LysM domain"/>
    <property type="match status" value="2"/>
</dbReference>
<dbReference type="PROSITE" id="PS51782">
    <property type="entry name" value="LYSM"/>
    <property type="match status" value="1"/>
</dbReference>
<name>A0AAI9K2B6_9FIRM</name>
<dbReference type="CDD" id="cd00118">
    <property type="entry name" value="LysM"/>
    <property type="match status" value="2"/>
</dbReference>
<dbReference type="SUPFAM" id="SSF54106">
    <property type="entry name" value="LysM domain"/>
    <property type="match status" value="2"/>
</dbReference>
<dbReference type="PANTHER" id="PTHR33734">
    <property type="entry name" value="LYSM DOMAIN-CONTAINING GPI-ANCHORED PROTEIN 2"/>
    <property type="match status" value="1"/>
</dbReference>
<dbReference type="Proteomes" id="UP000660047">
    <property type="component" value="Unassembled WGS sequence"/>
</dbReference>
<dbReference type="EMBL" id="BLYL01000001">
    <property type="protein sequence ID" value="GFO93014.1"/>
    <property type="molecule type" value="Genomic_DNA"/>
</dbReference>
<dbReference type="InterPro" id="IPR036779">
    <property type="entry name" value="LysM_dom_sf"/>
</dbReference>
<gene>
    <name evidence="2" type="ORF">COEU31_00600</name>
</gene>
<dbReference type="RefSeq" id="WP_022216550.1">
    <property type="nucleotide sequence ID" value="NZ_BLYL01000001.1"/>
</dbReference>
<dbReference type="PANTHER" id="PTHR33734:SF22">
    <property type="entry name" value="MEMBRANE-BOUND LYTIC MUREIN TRANSGLYCOSYLASE D"/>
    <property type="match status" value="1"/>
</dbReference>
<protein>
    <recommendedName>
        <fullName evidence="1">LysM domain-containing protein</fullName>
    </recommendedName>
</protein>
<organism evidence="2 3">
    <name type="scientific">Coprococcus eutactus</name>
    <dbReference type="NCBI Taxonomy" id="33043"/>
    <lineage>
        <taxon>Bacteria</taxon>
        <taxon>Bacillati</taxon>
        <taxon>Bacillota</taxon>
        <taxon>Clostridia</taxon>
        <taxon>Lachnospirales</taxon>
        <taxon>Lachnospiraceae</taxon>
        <taxon>Coprococcus</taxon>
    </lineage>
</organism>
<dbReference type="AlphaFoldDB" id="A0AAI9K2B6"/>
<evidence type="ECO:0000259" key="1">
    <source>
        <dbReference type="PROSITE" id="PS51782"/>
    </source>
</evidence>
<evidence type="ECO:0000313" key="3">
    <source>
        <dbReference type="Proteomes" id="UP000660047"/>
    </source>
</evidence>
<evidence type="ECO:0000313" key="2">
    <source>
        <dbReference type="EMBL" id="GFO93014.1"/>
    </source>
</evidence>
<sequence length="111" mass="12757">MNFDTCNGVIHVVKRGDTLYKLSRIYKVKLSDIISANPYINVYNMQPGDEVCIPVIMEEDFLIYTVQDGDTFEDVLKNTGVSPDDLFKFNPDLYKMALAADMEIKYVDFQK</sequence>
<dbReference type="GO" id="GO:0008932">
    <property type="term" value="F:lytic endotransglycosylase activity"/>
    <property type="evidence" value="ECO:0007669"/>
    <property type="project" value="TreeGrafter"/>
</dbReference>
<feature type="domain" description="LysM" evidence="1">
    <location>
        <begin position="9"/>
        <end position="53"/>
    </location>
</feature>